<keyword evidence="2" id="KW-1185">Reference proteome</keyword>
<proteinExistence type="predicted"/>
<sequence>MEAQLIPEDEFDSSYRPIPTECGDLVRFGRDMEGFPVDQIWAIVEPGDGSLYAILGYHFVNVIGYVVTEVPWPNEDIEAEWHVSEGDEEDPEQNG</sequence>
<comment type="caution">
    <text evidence="1">The sequence shown here is derived from an EMBL/GenBank/DDBJ whole genome shotgun (WGS) entry which is preliminary data.</text>
</comment>
<evidence type="ECO:0000313" key="1">
    <source>
        <dbReference type="EMBL" id="MEA5456726.1"/>
    </source>
</evidence>
<reference evidence="1 2" key="1">
    <citation type="submission" date="2023-12" db="EMBL/GenBank/DDBJ databases">
        <title>Sinomonas terricola sp. nov, isolated from litchi orchard soil in Guangdong, PR China.</title>
        <authorList>
            <person name="Jiaxin W."/>
            <person name="Yang Z."/>
            <person name="Honghui Z."/>
        </authorList>
    </citation>
    <scope>NUCLEOTIDE SEQUENCE [LARGE SCALE GENOMIC DNA]</scope>
    <source>
        <strain evidence="1 2">JGH33</strain>
    </source>
</reference>
<dbReference type="RefSeq" id="WP_323280628.1">
    <property type="nucleotide sequence ID" value="NZ_JAYGGQ010000017.1"/>
</dbReference>
<dbReference type="Proteomes" id="UP001304769">
    <property type="component" value="Unassembled WGS sequence"/>
</dbReference>
<accession>A0ABU5TCD5</accession>
<organism evidence="1 2">
    <name type="scientific">Sinomonas terricola</name>
    <dbReference type="NCBI Taxonomy" id="3110330"/>
    <lineage>
        <taxon>Bacteria</taxon>
        <taxon>Bacillati</taxon>
        <taxon>Actinomycetota</taxon>
        <taxon>Actinomycetes</taxon>
        <taxon>Micrococcales</taxon>
        <taxon>Micrococcaceae</taxon>
        <taxon>Sinomonas</taxon>
    </lineage>
</organism>
<evidence type="ECO:0000313" key="2">
    <source>
        <dbReference type="Proteomes" id="UP001304769"/>
    </source>
</evidence>
<dbReference type="EMBL" id="JAYGGQ010000017">
    <property type="protein sequence ID" value="MEA5456726.1"/>
    <property type="molecule type" value="Genomic_DNA"/>
</dbReference>
<name>A0ABU5TCD5_9MICC</name>
<protein>
    <submittedName>
        <fullName evidence="1">Uncharacterized protein</fullName>
    </submittedName>
</protein>
<gene>
    <name evidence="1" type="ORF">SPF06_18540</name>
</gene>